<organism evidence="1 2">
    <name type="scientific">Heterorhabditis bacteriophora</name>
    <name type="common">Entomopathogenic nematode worm</name>
    <dbReference type="NCBI Taxonomy" id="37862"/>
    <lineage>
        <taxon>Eukaryota</taxon>
        <taxon>Metazoa</taxon>
        <taxon>Ecdysozoa</taxon>
        <taxon>Nematoda</taxon>
        <taxon>Chromadorea</taxon>
        <taxon>Rhabditida</taxon>
        <taxon>Rhabditina</taxon>
        <taxon>Rhabditomorpha</taxon>
        <taxon>Strongyloidea</taxon>
        <taxon>Heterorhabditidae</taxon>
        <taxon>Heterorhabditis</taxon>
    </lineage>
</organism>
<name>A0A1I7XKE2_HETBA</name>
<dbReference type="AlphaFoldDB" id="A0A1I7XKE2"/>
<sequence length="175" mass="20368">MECIQKETFMVKLVILGFQLHLYDDEVAVLGDSSVHCDFGPPSSPEERMLRKSLPLRLTDNDPHLMVTAVKVAFDLRGYMLSYDCCFRRRVEEFRGDALYRAVCTHASRVFNASEIQRFGEQFDGKPVGYDILLCNAMRIEEEREAARGCKKVKLESPFKMDYERHLMIRQRFSD</sequence>
<evidence type="ECO:0000313" key="1">
    <source>
        <dbReference type="Proteomes" id="UP000095283"/>
    </source>
</evidence>
<dbReference type="WBParaSite" id="Hba_17784">
    <property type="protein sequence ID" value="Hba_17784"/>
    <property type="gene ID" value="Hba_17784"/>
</dbReference>
<proteinExistence type="predicted"/>
<reference evidence="2" key="1">
    <citation type="submission" date="2016-11" db="UniProtKB">
        <authorList>
            <consortium name="WormBaseParasite"/>
        </authorList>
    </citation>
    <scope>IDENTIFICATION</scope>
</reference>
<accession>A0A1I7XKE2</accession>
<evidence type="ECO:0000313" key="2">
    <source>
        <dbReference type="WBParaSite" id="Hba_17784"/>
    </source>
</evidence>
<dbReference type="Proteomes" id="UP000095283">
    <property type="component" value="Unplaced"/>
</dbReference>
<protein>
    <submittedName>
        <fullName evidence="2">PEROXIDASE_4 domain-containing protein</fullName>
    </submittedName>
</protein>
<keyword evidence="1" id="KW-1185">Reference proteome</keyword>